<name>A0ABM1JZU5_GEKJA</name>
<evidence type="ECO:0000256" key="5">
    <source>
        <dbReference type="ARBA" id="ARBA00023004"/>
    </source>
</evidence>
<keyword evidence="6" id="KW-0560">Oxidoreductase</keyword>
<protein>
    <submittedName>
        <fullName evidence="8">Cytochrome P450 2J2-like</fullName>
    </submittedName>
</protein>
<dbReference type="PROSITE" id="PS00086">
    <property type="entry name" value="CYTOCHROME_P450"/>
    <property type="match status" value="1"/>
</dbReference>
<comment type="similarity">
    <text evidence="2 6">Belongs to the cytochrome P450 family.</text>
</comment>
<evidence type="ECO:0000256" key="2">
    <source>
        <dbReference type="ARBA" id="ARBA00010617"/>
    </source>
</evidence>
<dbReference type="SUPFAM" id="SSF48264">
    <property type="entry name" value="Cytochrome P450"/>
    <property type="match status" value="1"/>
</dbReference>
<dbReference type="InterPro" id="IPR002401">
    <property type="entry name" value="Cyt_P450_E_grp-I"/>
</dbReference>
<evidence type="ECO:0000313" key="7">
    <source>
        <dbReference type="Proteomes" id="UP000694871"/>
    </source>
</evidence>
<dbReference type="PANTHER" id="PTHR24300">
    <property type="entry name" value="CYTOCHROME P450 508A4-RELATED"/>
    <property type="match status" value="1"/>
</dbReference>
<dbReference type="GeneID" id="107110698"/>
<keyword evidence="7" id="KW-1185">Reference proteome</keyword>
<evidence type="ECO:0000256" key="3">
    <source>
        <dbReference type="ARBA" id="ARBA00022617"/>
    </source>
</evidence>
<evidence type="ECO:0000256" key="1">
    <source>
        <dbReference type="ARBA" id="ARBA00001971"/>
    </source>
</evidence>
<keyword evidence="3 6" id="KW-0349">Heme</keyword>
<dbReference type="Pfam" id="PF00067">
    <property type="entry name" value="p450"/>
    <property type="match status" value="1"/>
</dbReference>
<keyword evidence="5 6" id="KW-0408">Iron</keyword>
<proteinExistence type="inferred from homology"/>
<dbReference type="Gene3D" id="1.10.630.10">
    <property type="entry name" value="Cytochrome P450"/>
    <property type="match status" value="1"/>
</dbReference>
<keyword evidence="6" id="KW-0503">Monooxygenase</keyword>
<evidence type="ECO:0000256" key="6">
    <source>
        <dbReference type="RuleBase" id="RU000461"/>
    </source>
</evidence>
<comment type="cofactor">
    <cofactor evidence="1">
        <name>heme</name>
        <dbReference type="ChEBI" id="CHEBI:30413"/>
    </cofactor>
</comment>
<dbReference type="InterPro" id="IPR017972">
    <property type="entry name" value="Cyt_P450_CS"/>
</dbReference>
<sequence length="302" mass="34420">MFHSLDIVIQYVASPFHLLYFITPKWIRRLVGPPRKPARAAKTARAFAREEVRNHKKNMSPGDPQDFTDFYLNQIVQSTGDPAATYDEHNLVKSMLDLFGAGIDTTAITLYWALLYMAAYPHIQATVQKELDDVLGPSPVICYDDRKRLPYTHAVVHEVLRYSSIFSTTFRRCTKDTVIQGFPIKKGTTIAAILYSSLFDPEQWKTPHQFNPNHFLDEDGNFVSKEAFVPFSAGHRVCVGEQIARIELFIVLSSLLQEFTFRAPEGVKEMNMKRQSKSFIVRPQPYTICAIPRSATGKEGPW</sequence>
<organism evidence="7 8">
    <name type="scientific">Gekko japonicus</name>
    <name type="common">Schlegel's Japanese gecko</name>
    <dbReference type="NCBI Taxonomy" id="146911"/>
    <lineage>
        <taxon>Eukaryota</taxon>
        <taxon>Metazoa</taxon>
        <taxon>Chordata</taxon>
        <taxon>Craniata</taxon>
        <taxon>Vertebrata</taxon>
        <taxon>Euteleostomi</taxon>
        <taxon>Lepidosauria</taxon>
        <taxon>Squamata</taxon>
        <taxon>Bifurcata</taxon>
        <taxon>Gekkota</taxon>
        <taxon>Gekkonidae</taxon>
        <taxon>Gekkoninae</taxon>
        <taxon>Gekko</taxon>
    </lineage>
</organism>
<accession>A0ABM1JZU5</accession>
<dbReference type="PANTHER" id="PTHR24300:SF368">
    <property type="entry name" value="CYTOCHROME P450, FAMILY 2, SUBFAMILY AB, POLYPEPTIDE 1"/>
    <property type="match status" value="1"/>
</dbReference>
<dbReference type="PRINTS" id="PR00463">
    <property type="entry name" value="EP450I"/>
</dbReference>
<gene>
    <name evidence="8" type="primary">LOC107110698</name>
</gene>
<dbReference type="InterPro" id="IPR036396">
    <property type="entry name" value="Cyt_P450_sf"/>
</dbReference>
<dbReference type="InterPro" id="IPR001128">
    <property type="entry name" value="Cyt_P450"/>
</dbReference>
<dbReference type="Proteomes" id="UP000694871">
    <property type="component" value="Unplaced"/>
</dbReference>
<reference evidence="8" key="1">
    <citation type="submission" date="2025-08" db="UniProtKB">
        <authorList>
            <consortium name="RefSeq"/>
        </authorList>
    </citation>
    <scope>IDENTIFICATION</scope>
</reference>
<dbReference type="RefSeq" id="XP_015266982.1">
    <property type="nucleotide sequence ID" value="XM_015411496.1"/>
</dbReference>
<dbReference type="InterPro" id="IPR050182">
    <property type="entry name" value="Cytochrome_P450_fam2"/>
</dbReference>
<keyword evidence="4 6" id="KW-0479">Metal-binding</keyword>
<evidence type="ECO:0000256" key="4">
    <source>
        <dbReference type="ARBA" id="ARBA00022723"/>
    </source>
</evidence>
<evidence type="ECO:0000313" key="8">
    <source>
        <dbReference type="RefSeq" id="XP_015266982.1"/>
    </source>
</evidence>
<dbReference type="PRINTS" id="PR00385">
    <property type="entry name" value="P450"/>
</dbReference>